<dbReference type="SMART" id="SM00244">
    <property type="entry name" value="PHB"/>
    <property type="match status" value="1"/>
</dbReference>
<keyword evidence="2" id="KW-1133">Transmembrane helix</keyword>
<proteinExistence type="inferred from homology"/>
<evidence type="ECO:0000313" key="4">
    <source>
        <dbReference type="EMBL" id="SVD34835.1"/>
    </source>
</evidence>
<dbReference type="PANTHER" id="PTHR10264:SF19">
    <property type="entry name" value="AT06885P-RELATED"/>
    <property type="match status" value="1"/>
</dbReference>
<dbReference type="NCBIfam" id="TIGR01933">
    <property type="entry name" value="hflK"/>
    <property type="match status" value="1"/>
</dbReference>
<comment type="similarity">
    <text evidence="1">Belongs to the band 7/mec-2 family. HflK subfamily.</text>
</comment>
<evidence type="ECO:0000256" key="2">
    <source>
        <dbReference type="SAM" id="Phobius"/>
    </source>
</evidence>
<protein>
    <recommendedName>
        <fullName evidence="3">Band 7 domain-containing protein</fullName>
    </recommendedName>
</protein>
<dbReference type="GO" id="GO:0005886">
    <property type="term" value="C:plasma membrane"/>
    <property type="evidence" value="ECO:0007669"/>
    <property type="project" value="InterPro"/>
</dbReference>
<dbReference type="InterPro" id="IPR043202">
    <property type="entry name" value="Band-7_stomatin-like"/>
</dbReference>
<dbReference type="CDD" id="cd03404">
    <property type="entry name" value="SPFH_HflK"/>
    <property type="match status" value="1"/>
</dbReference>
<evidence type="ECO:0000256" key="1">
    <source>
        <dbReference type="ARBA" id="ARBA00006971"/>
    </source>
</evidence>
<evidence type="ECO:0000259" key="3">
    <source>
        <dbReference type="SMART" id="SM00244"/>
    </source>
</evidence>
<gene>
    <name evidence="4" type="ORF">METZ01_LOCUS387689</name>
</gene>
<dbReference type="Gene3D" id="3.30.479.30">
    <property type="entry name" value="Band 7 domain"/>
    <property type="match status" value="1"/>
</dbReference>
<dbReference type="InterPro" id="IPR036013">
    <property type="entry name" value="Band_7/SPFH_dom_sf"/>
</dbReference>
<dbReference type="Pfam" id="PF01145">
    <property type="entry name" value="Band_7"/>
    <property type="match status" value="1"/>
</dbReference>
<keyword evidence="2" id="KW-0472">Membrane</keyword>
<feature type="non-terminal residue" evidence="4">
    <location>
        <position position="232"/>
    </location>
</feature>
<dbReference type="InterPro" id="IPR010201">
    <property type="entry name" value="HflK"/>
</dbReference>
<dbReference type="AlphaFoldDB" id="A0A382ULV8"/>
<feature type="domain" description="Band 7" evidence="3">
    <location>
        <begin position="37"/>
        <end position="217"/>
    </location>
</feature>
<reference evidence="4" key="1">
    <citation type="submission" date="2018-05" db="EMBL/GenBank/DDBJ databases">
        <authorList>
            <person name="Lanie J.A."/>
            <person name="Ng W.-L."/>
            <person name="Kazmierczak K.M."/>
            <person name="Andrzejewski T.M."/>
            <person name="Davidsen T.M."/>
            <person name="Wayne K.J."/>
            <person name="Tettelin H."/>
            <person name="Glass J.I."/>
            <person name="Rusch D."/>
            <person name="Podicherti R."/>
            <person name="Tsui H.-C.T."/>
            <person name="Winkler M.E."/>
        </authorList>
    </citation>
    <scope>NUCLEOTIDE SEQUENCE</scope>
</reference>
<dbReference type="EMBL" id="UINC01144984">
    <property type="protein sequence ID" value="SVD34835.1"/>
    <property type="molecule type" value="Genomic_DNA"/>
</dbReference>
<accession>A0A382ULV8</accession>
<dbReference type="PANTHER" id="PTHR10264">
    <property type="entry name" value="BAND 7 PROTEIN-RELATED"/>
    <property type="match status" value="1"/>
</dbReference>
<keyword evidence="2" id="KW-0812">Transmembrane</keyword>
<dbReference type="SUPFAM" id="SSF117892">
    <property type="entry name" value="Band 7/SPFH domain"/>
    <property type="match status" value="1"/>
</dbReference>
<dbReference type="InterPro" id="IPR001107">
    <property type="entry name" value="Band_7"/>
</dbReference>
<organism evidence="4">
    <name type="scientific">marine metagenome</name>
    <dbReference type="NCBI Taxonomy" id="408172"/>
    <lineage>
        <taxon>unclassified sequences</taxon>
        <taxon>metagenomes</taxon>
        <taxon>ecological metagenomes</taxon>
    </lineage>
</organism>
<name>A0A382ULV8_9ZZZZ</name>
<sequence>MANNIKFGDVDIQIPSFEIKKFGGLIAIIVAVIILFSSVYTVDANENGVILRLGKYSHTTMPGLQFLIPIVDRVHKVRVDYQHKEEFGFRTERAGVRTKYSTRNFQRESWMLTGDMIIAEVSWIIQYKVKDPVDYLFNVRDVENTIRDVSEATMRLMIGDRSFKEVFSAERVAINEEAREKIQETLDLYKSGISIQMVQLQQVAPPEPVADSYNEVNRAKQDQETLINEANQ</sequence>
<feature type="transmembrane region" description="Helical" evidence="2">
    <location>
        <begin position="22"/>
        <end position="42"/>
    </location>
</feature>